<reference evidence="9 10" key="1">
    <citation type="submission" date="2014-12" db="EMBL/GenBank/DDBJ databases">
        <title>Draft genome sequences of 10 type strains of Lactococcus.</title>
        <authorList>
            <person name="Sun Z."/>
            <person name="Zhong Z."/>
            <person name="Liu W."/>
            <person name="Zhang W."/>
            <person name="Zhang H."/>
        </authorList>
    </citation>
    <scope>NUCLEOTIDE SEQUENCE [LARGE SCALE GENOMIC DNA]</scope>
    <source>
        <strain evidence="9 10">JCM 16395</strain>
    </source>
</reference>
<organism evidence="9 10">
    <name type="scientific">Lactococcus fujiensis JCM 16395</name>
    <dbReference type="NCBI Taxonomy" id="1291764"/>
    <lineage>
        <taxon>Bacteria</taxon>
        <taxon>Bacillati</taxon>
        <taxon>Bacillota</taxon>
        <taxon>Bacilli</taxon>
        <taxon>Lactobacillales</taxon>
        <taxon>Streptococcaceae</taxon>
        <taxon>Lactococcus</taxon>
    </lineage>
</organism>
<dbReference type="GO" id="GO:0005737">
    <property type="term" value="C:cytoplasm"/>
    <property type="evidence" value="ECO:0007669"/>
    <property type="project" value="UniProtKB-SubCell"/>
</dbReference>
<keyword evidence="10" id="KW-1185">Reference proteome</keyword>
<dbReference type="SUPFAM" id="SSF75620">
    <property type="entry name" value="Release factor"/>
    <property type="match status" value="1"/>
</dbReference>
<keyword evidence="5 6" id="KW-0648">Protein biosynthesis</keyword>
<name>A0A2A5RNL8_9LACT</name>
<dbReference type="PANTHER" id="PTHR43116">
    <property type="entry name" value="PEPTIDE CHAIN RELEASE FACTOR 2"/>
    <property type="match status" value="1"/>
</dbReference>
<feature type="domain" description="Prokaryotic-type class I peptide chain release factors" evidence="8">
    <location>
        <begin position="247"/>
        <end position="263"/>
    </location>
</feature>
<dbReference type="Pfam" id="PF03462">
    <property type="entry name" value="PCRF"/>
    <property type="match status" value="1"/>
</dbReference>
<dbReference type="Gene3D" id="1.20.58.410">
    <property type="entry name" value="Release factor"/>
    <property type="match status" value="1"/>
</dbReference>
<feature type="modified residue" description="N5-methylglutamine" evidence="6">
    <location>
        <position position="254"/>
    </location>
</feature>
<evidence type="ECO:0000256" key="5">
    <source>
        <dbReference type="ARBA" id="ARBA00022917"/>
    </source>
</evidence>
<dbReference type="InterPro" id="IPR004374">
    <property type="entry name" value="PrfB"/>
</dbReference>
<evidence type="ECO:0000259" key="8">
    <source>
        <dbReference type="PROSITE" id="PS00745"/>
    </source>
</evidence>
<keyword evidence="7" id="KW-0175">Coiled coil</keyword>
<evidence type="ECO:0000256" key="7">
    <source>
        <dbReference type="SAM" id="Coils"/>
    </source>
</evidence>
<comment type="function">
    <text evidence="1 6">Peptide chain release factor 2 directs the termination of translation in response to the peptide chain termination codons UGA and UAA.</text>
</comment>
<evidence type="ECO:0000256" key="2">
    <source>
        <dbReference type="ARBA" id="ARBA00010835"/>
    </source>
</evidence>
<proteinExistence type="inferred from homology"/>
<dbReference type="GO" id="GO:0016149">
    <property type="term" value="F:translation release factor activity, codon specific"/>
    <property type="evidence" value="ECO:0007669"/>
    <property type="project" value="UniProtKB-UniRule"/>
</dbReference>
<evidence type="ECO:0000256" key="6">
    <source>
        <dbReference type="HAMAP-Rule" id="MF_00094"/>
    </source>
</evidence>
<dbReference type="PROSITE" id="PS00745">
    <property type="entry name" value="RF_PROK_I"/>
    <property type="match status" value="1"/>
</dbReference>
<dbReference type="InterPro" id="IPR045853">
    <property type="entry name" value="Pep_chain_release_fac_I_sf"/>
</dbReference>
<comment type="similarity">
    <text evidence="2 6">Belongs to the prokaryotic/mitochondrial release factor family.</text>
</comment>
<evidence type="ECO:0000256" key="1">
    <source>
        <dbReference type="ARBA" id="ARBA00002613"/>
    </source>
</evidence>
<dbReference type="Proteomes" id="UP000218181">
    <property type="component" value="Unassembled WGS sequence"/>
</dbReference>
<evidence type="ECO:0000313" key="9">
    <source>
        <dbReference type="EMBL" id="PCS00947.1"/>
    </source>
</evidence>
<dbReference type="InterPro" id="IPR005139">
    <property type="entry name" value="PCRF"/>
</dbReference>
<feature type="coiled-coil region" evidence="7">
    <location>
        <begin position="72"/>
        <end position="118"/>
    </location>
</feature>
<accession>A0A2A5RNL8</accession>
<keyword evidence="6" id="KW-0963">Cytoplasm</keyword>
<evidence type="ECO:0000256" key="3">
    <source>
        <dbReference type="ARBA" id="ARBA00019192"/>
    </source>
</evidence>
<evidence type="ECO:0000256" key="4">
    <source>
        <dbReference type="ARBA" id="ARBA00022481"/>
    </source>
</evidence>
<dbReference type="HAMAP" id="MF_00094">
    <property type="entry name" value="Rel_fac_2"/>
    <property type="match status" value="1"/>
</dbReference>
<comment type="subcellular location">
    <subcellularLocation>
        <location evidence="6">Cytoplasm</location>
    </subcellularLocation>
</comment>
<protein>
    <recommendedName>
        <fullName evidence="3 6">Peptide chain release factor 2</fullName>
        <shortName evidence="6">RF-2</shortName>
    </recommendedName>
</protein>
<evidence type="ECO:0000313" key="10">
    <source>
        <dbReference type="Proteomes" id="UP000218181"/>
    </source>
</evidence>
<gene>
    <name evidence="6" type="primary">prfB</name>
    <name evidence="9" type="ORF">RT41_GL000737</name>
</gene>
<dbReference type="SMART" id="SM00937">
    <property type="entry name" value="PCRF"/>
    <property type="match status" value="1"/>
</dbReference>
<dbReference type="NCBIfam" id="TIGR00020">
    <property type="entry name" value="prfB"/>
    <property type="match status" value="1"/>
</dbReference>
<dbReference type="Gene3D" id="3.30.160.20">
    <property type="match status" value="1"/>
</dbReference>
<comment type="PTM">
    <text evidence="6">Methylated by PrmC. Methylation increases the termination efficiency of RF2.</text>
</comment>
<sequence length="369" mass="42364">MEFMELSEIRNLLEKHHQKVEDFRNALDLDRLEEEIALFDNDMADPNFWNDSTAAQKVIDESNILKAKYDNFMHMSDLYEEAEAMLEMLQEEPDEEMQEELEANVVELEEVIEKYELEILLNQPYDHMNAIVEIHPGSGGTEAQDWGSMLMRMYTRWGEAHGYKVEILDYQDGDVAGLKSVTIRFNGHNAYGFLRGEKGVHRLVRISPFDSANRRHTSFTSVDVMPELDKTIEVNISKSDLKRDVFHAGGAGGQNVNKVTTGVRYTHIPTGIVVQSTIDRTQYGNDEIALNMLKSKLVQLEMDKKQAEVDELRGDQSEISWGSQIRSYVFMPYQLVKDTRTGFESGQIDNVMDGDIDGFINAYLRWKTL</sequence>
<dbReference type="InterPro" id="IPR000352">
    <property type="entry name" value="Pep_chain_release_fac_I"/>
</dbReference>
<dbReference type="EMBL" id="JXJU01000002">
    <property type="protein sequence ID" value="PCS00947.1"/>
    <property type="molecule type" value="Genomic_DNA"/>
</dbReference>
<dbReference type="STRING" id="1291764.GCA_001311235_01173"/>
<keyword evidence="4 6" id="KW-0488">Methylation</keyword>
<dbReference type="Gene3D" id="3.30.70.1660">
    <property type="match status" value="1"/>
</dbReference>
<dbReference type="PANTHER" id="PTHR43116:SF3">
    <property type="entry name" value="CLASS I PEPTIDE CHAIN RELEASE FACTOR"/>
    <property type="match status" value="1"/>
</dbReference>
<dbReference type="AlphaFoldDB" id="A0A2A5RNL8"/>
<comment type="caution">
    <text evidence="9">The sequence shown here is derived from an EMBL/GenBank/DDBJ whole genome shotgun (WGS) entry which is preliminary data.</text>
</comment>
<dbReference type="Pfam" id="PF00472">
    <property type="entry name" value="RF-1"/>
    <property type="match status" value="1"/>
</dbReference>